<organism evidence="1 2">
    <name type="scientific">Chryseobacterium hagamense</name>
    <dbReference type="NCBI Taxonomy" id="395935"/>
    <lineage>
        <taxon>Bacteria</taxon>
        <taxon>Pseudomonadati</taxon>
        <taxon>Bacteroidota</taxon>
        <taxon>Flavobacteriia</taxon>
        <taxon>Flavobacteriales</taxon>
        <taxon>Weeksellaceae</taxon>
        <taxon>Chryseobacterium group</taxon>
        <taxon>Chryseobacterium</taxon>
    </lineage>
</organism>
<gene>
    <name evidence="1" type="ORF">CHA01nite_34530</name>
</gene>
<name>A0A511YR90_9FLAO</name>
<evidence type="ECO:0000313" key="2">
    <source>
        <dbReference type="Proteomes" id="UP000321863"/>
    </source>
</evidence>
<reference evidence="1 2" key="1">
    <citation type="submission" date="2019-07" db="EMBL/GenBank/DDBJ databases">
        <title>Whole genome shotgun sequence of Chryseobacterium hagamense NBRC 105253.</title>
        <authorList>
            <person name="Hosoyama A."/>
            <person name="Uohara A."/>
            <person name="Ohji S."/>
            <person name="Ichikawa N."/>
        </authorList>
    </citation>
    <scope>NUCLEOTIDE SEQUENCE [LARGE SCALE GENOMIC DNA]</scope>
    <source>
        <strain evidence="1 2">NBRC 105253</strain>
    </source>
</reference>
<sequence length="73" mass="8797">MQFIEFKKEHFIHDEEQNCYYLEISKDEVGFDGIRIQQKKDGHLSDDIDYDVIDHPTRIRVVVKTPEDIRVNF</sequence>
<accession>A0A511YR90</accession>
<dbReference type="AlphaFoldDB" id="A0A511YR90"/>
<protein>
    <submittedName>
        <fullName evidence="1">Uncharacterized protein</fullName>
    </submittedName>
</protein>
<dbReference type="EMBL" id="BJYJ01000031">
    <property type="protein sequence ID" value="GEN77713.1"/>
    <property type="molecule type" value="Genomic_DNA"/>
</dbReference>
<dbReference type="Proteomes" id="UP000321863">
    <property type="component" value="Unassembled WGS sequence"/>
</dbReference>
<keyword evidence="2" id="KW-1185">Reference proteome</keyword>
<evidence type="ECO:0000313" key="1">
    <source>
        <dbReference type="EMBL" id="GEN77713.1"/>
    </source>
</evidence>
<dbReference type="OrthoDB" id="1264260at2"/>
<comment type="caution">
    <text evidence="1">The sequence shown here is derived from an EMBL/GenBank/DDBJ whole genome shotgun (WGS) entry which is preliminary data.</text>
</comment>
<dbReference type="RefSeq" id="WP_146943752.1">
    <property type="nucleotide sequence ID" value="NZ_BJYJ01000031.1"/>
</dbReference>
<proteinExistence type="predicted"/>